<dbReference type="GO" id="GO:0019301">
    <property type="term" value="P:rhamnose catabolic process"/>
    <property type="evidence" value="ECO:0007669"/>
    <property type="project" value="TreeGrafter"/>
</dbReference>
<organism evidence="1 2">
    <name type="scientific">Actinocatenispora thailandica</name>
    <dbReference type="NCBI Taxonomy" id="227318"/>
    <lineage>
        <taxon>Bacteria</taxon>
        <taxon>Bacillati</taxon>
        <taxon>Actinomycetota</taxon>
        <taxon>Actinomycetes</taxon>
        <taxon>Micromonosporales</taxon>
        <taxon>Micromonosporaceae</taxon>
        <taxon>Actinocatenispora</taxon>
    </lineage>
</organism>
<dbReference type="AlphaFoldDB" id="A0A7R7HVE6"/>
<sequence>MARGAFVLTIRPGRVEQYVAAHREVWPEMRAALRKAGFRNYSIHLCGRQAFGYFEADDPEAALAAMADTEVNTRWQDRMAELLEHRVDDDGPGLLPEIFRLD</sequence>
<proteinExistence type="predicted"/>
<reference evidence="1 2" key="1">
    <citation type="submission" date="2020-08" db="EMBL/GenBank/DDBJ databases">
        <title>Whole genome shotgun sequence of Actinocatenispora thailandica NBRC 105041.</title>
        <authorList>
            <person name="Komaki H."/>
            <person name="Tamura T."/>
        </authorList>
    </citation>
    <scope>NUCLEOTIDE SEQUENCE [LARGE SCALE GENOMIC DNA]</scope>
    <source>
        <strain evidence="1 2">NBRC 105041</strain>
    </source>
</reference>
<dbReference type="Pfam" id="PF05336">
    <property type="entry name" value="rhaM"/>
    <property type="match status" value="1"/>
</dbReference>
<keyword evidence="2" id="KW-1185">Reference proteome</keyword>
<dbReference type="GO" id="GO:0016857">
    <property type="term" value="F:racemase and epimerase activity, acting on carbohydrates and derivatives"/>
    <property type="evidence" value="ECO:0007669"/>
    <property type="project" value="InterPro"/>
</dbReference>
<name>A0A7R7HVE6_9ACTN</name>
<accession>A0A7R7HVE6</accession>
<dbReference type="EMBL" id="AP023355">
    <property type="protein sequence ID" value="BCJ33486.1"/>
    <property type="molecule type" value="Genomic_DNA"/>
</dbReference>
<dbReference type="PANTHER" id="PTHR34389:SF2">
    <property type="entry name" value="L-RHAMNOSE MUTAROTASE"/>
    <property type="match status" value="1"/>
</dbReference>
<dbReference type="PANTHER" id="PTHR34389">
    <property type="entry name" value="L-RHAMNOSE MUTAROTASE"/>
    <property type="match status" value="1"/>
</dbReference>
<dbReference type="Proteomes" id="UP000611640">
    <property type="component" value="Chromosome"/>
</dbReference>
<evidence type="ECO:0000313" key="2">
    <source>
        <dbReference type="Proteomes" id="UP000611640"/>
    </source>
</evidence>
<gene>
    <name evidence="1" type="primary">rhaM</name>
    <name evidence="1" type="ORF">Athai_09890</name>
</gene>
<protein>
    <submittedName>
        <fullName evidence="1">L-rhamnose mutarotase</fullName>
    </submittedName>
</protein>
<evidence type="ECO:0000313" key="1">
    <source>
        <dbReference type="EMBL" id="BCJ33486.1"/>
    </source>
</evidence>
<dbReference type="Gene3D" id="3.30.70.100">
    <property type="match status" value="1"/>
</dbReference>
<dbReference type="RefSeq" id="WP_203960364.1">
    <property type="nucleotide sequence ID" value="NZ_AP023355.1"/>
</dbReference>
<dbReference type="SUPFAM" id="SSF54909">
    <property type="entry name" value="Dimeric alpha+beta barrel"/>
    <property type="match status" value="1"/>
</dbReference>
<dbReference type="InterPro" id="IPR011008">
    <property type="entry name" value="Dimeric_a/b-barrel"/>
</dbReference>
<dbReference type="InterPro" id="IPR008000">
    <property type="entry name" value="Rham/fucose_mutarotase"/>
</dbReference>
<dbReference type="KEGG" id="atl:Athai_09890"/>